<dbReference type="RefSeq" id="WP_120131721.1">
    <property type="nucleotide sequence ID" value="NZ_RAHH01000005.1"/>
</dbReference>
<evidence type="ECO:0000313" key="2">
    <source>
        <dbReference type="Proteomes" id="UP000284908"/>
    </source>
</evidence>
<keyword evidence="2" id="KW-1185">Reference proteome</keyword>
<dbReference type="EMBL" id="RAHH01000005">
    <property type="protein sequence ID" value="RJT46031.1"/>
    <property type="molecule type" value="Genomic_DNA"/>
</dbReference>
<dbReference type="AlphaFoldDB" id="A0A419NC67"/>
<sequence>MGKPALLDFTSATANEIVEAIDAGITTAQNLHAFRSRMGGATKSDKLYPETRKALNILKRLKSQNRGAKNIKKILSPYNAELAKQRDVLDIIQPVLTAWRLFYAKQGIGLMNDQVLILKMIEVAGELEKLTGEPGPDMVTPD</sequence>
<reference evidence="1 2" key="1">
    <citation type="submission" date="2018-09" db="EMBL/GenBank/DDBJ databases">
        <authorList>
            <person name="Le Fleche-Mateos A."/>
        </authorList>
    </citation>
    <scope>NUCLEOTIDE SEQUENCE [LARGE SCALE GENOMIC DNA]</scope>
    <source>
        <strain evidence="1 2">DSM 27399</strain>
    </source>
</reference>
<dbReference type="OrthoDB" id="6629196at2"/>
<comment type="caution">
    <text evidence="1">The sequence shown here is derived from an EMBL/GenBank/DDBJ whole genome shotgun (WGS) entry which is preliminary data.</text>
</comment>
<proteinExistence type="predicted"/>
<name>A0A419NC67_9GAMM</name>
<evidence type="ECO:0000313" key="1">
    <source>
        <dbReference type="EMBL" id="RJT46031.1"/>
    </source>
</evidence>
<protein>
    <submittedName>
        <fullName evidence="1">Uncharacterized protein</fullName>
    </submittedName>
</protein>
<gene>
    <name evidence="1" type="ORF">D6C13_04930</name>
</gene>
<dbReference type="Proteomes" id="UP000284908">
    <property type="component" value="Unassembled WGS sequence"/>
</dbReference>
<accession>A0A419NC67</accession>
<organism evidence="1 2">
    <name type="scientific">Rahnella woolbedingensis</name>
    <dbReference type="NCBI Taxonomy" id="1510574"/>
    <lineage>
        <taxon>Bacteria</taxon>
        <taxon>Pseudomonadati</taxon>
        <taxon>Pseudomonadota</taxon>
        <taxon>Gammaproteobacteria</taxon>
        <taxon>Enterobacterales</taxon>
        <taxon>Yersiniaceae</taxon>
        <taxon>Rahnella</taxon>
    </lineage>
</organism>